<keyword evidence="2" id="KW-0560">Oxidoreductase</keyword>
<dbReference type="OrthoDB" id="8562712at2"/>
<accession>A0A370FD15</accession>
<dbReference type="Gene3D" id="3.10.180.10">
    <property type="entry name" value="2,3-Dihydroxybiphenyl 1,2-Dioxygenase, domain 1"/>
    <property type="match status" value="1"/>
</dbReference>
<comment type="caution">
    <text evidence="2">The sequence shown here is derived from an EMBL/GenBank/DDBJ whole genome shotgun (WGS) entry which is preliminary data.</text>
</comment>
<evidence type="ECO:0000313" key="3">
    <source>
        <dbReference type="Proteomes" id="UP000255265"/>
    </source>
</evidence>
<keyword evidence="2" id="KW-0223">Dioxygenase</keyword>
<evidence type="ECO:0000259" key="1">
    <source>
        <dbReference type="PROSITE" id="PS51819"/>
    </source>
</evidence>
<organism evidence="2 3">
    <name type="scientific">Pseudacidovorax intermedius</name>
    <dbReference type="NCBI Taxonomy" id="433924"/>
    <lineage>
        <taxon>Bacteria</taxon>
        <taxon>Pseudomonadati</taxon>
        <taxon>Pseudomonadota</taxon>
        <taxon>Betaproteobacteria</taxon>
        <taxon>Burkholderiales</taxon>
        <taxon>Comamonadaceae</taxon>
        <taxon>Pseudacidovorax</taxon>
    </lineage>
</organism>
<evidence type="ECO:0000313" key="2">
    <source>
        <dbReference type="EMBL" id="RDI21984.1"/>
    </source>
</evidence>
<dbReference type="GO" id="GO:0051213">
    <property type="term" value="F:dioxygenase activity"/>
    <property type="evidence" value="ECO:0007669"/>
    <property type="project" value="UniProtKB-KW"/>
</dbReference>
<dbReference type="InterPro" id="IPR029068">
    <property type="entry name" value="Glyas_Bleomycin-R_OHBP_Dase"/>
</dbReference>
<sequence>MSAAISALHHFTVGCAPGDLPVLLDFYTRVLGLKEGFRPALRHPGHWLYVGDQAIIHLNALHSSTPSRTGGALDHVALKAEGLHRMRRALNAARVPFSESPLAGTHLHQVFVEDPLGVKVELNFDLSREALVDEGRRPAQ</sequence>
<dbReference type="EMBL" id="QQAV01000008">
    <property type="protein sequence ID" value="RDI21984.1"/>
    <property type="molecule type" value="Genomic_DNA"/>
</dbReference>
<name>A0A370FD15_9BURK</name>
<dbReference type="SUPFAM" id="SSF54593">
    <property type="entry name" value="Glyoxalase/Bleomycin resistance protein/Dihydroxybiphenyl dioxygenase"/>
    <property type="match status" value="1"/>
</dbReference>
<dbReference type="InterPro" id="IPR004360">
    <property type="entry name" value="Glyas_Fos-R_dOase_dom"/>
</dbReference>
<gene>
    <name evidence="2" type="ORF">DFR41_108108</name>
</gene>
<feature type="domain" description="VOC" evidence="1">
    <location>
        <begin position="7"/>
        <end position="125"/>
    </location>
</feature>
<protein>
    <submittedName>
        <fullName evidence="2">Glyoxalase/bleomycin resistance protein/dioxygenase superfamily protein</fullName>
    </submittedName>
</protein>
<dbReference type="PROSITE" id="PS51819">
    <property type="entry name" value="VOC"/>
    <property type="match status" value="1"/>
</dbReference>
<dbReference type="AlphaFoldDB" id="A0A370FD15"/>
<dbReference type="Proteomes" id="UP000255265">
    <property type="component" value="Unassembled WGS sequence"/>
</dbReference>
<dbReference type="Pfam" id="PF00903">
    <property type="entry name" value="Glyoxalase"/>
    <property type="match status" value="1"/>
</dbReference>
<proteinExistence type="predicted"/>
<reference evidence="2 3" key="1">
    <citation type="submission" date="2018-07" db="EMBL/GenBank/DDBJ databases">
        <title>Genomic Encyclopedia of Type Strains, Phase IV (KMG-IV): sequencing the most valuable type-strain genomes for metagenomic binning, comparative biology and taxonomic classification.</title>
        <authorList>
            <person name="Goeker M."/>
        </authorList>
    </citation>
    <scope>NUCLEOTIDE SEQUENCE [LARGE SCALE GENOMIC DNA]</scope>
    <source>
        <strain evidence="2 3">DSM 21352</strain>
    </source>
</reference>
<keyword evidence="3" id="KW-1185">Reference proteome</keyword>
<dbReference type="RefSeq" id="WP_114803897.1">
    <property type="nucleotide sequence ID" value="NZ_QQAV01000008.1"/>
</dbReference>
<dbReference type="InterPro" id="IPR037523">
    <property type="entry name" value="VOC_core"/>
</dbReference>